<evidence type="ECO:0000259" key="1">
    <source>
        <dbReference type="Pfam" id="PF14330"/>
    </source>
</evidence>
<organism evidence="2 3">
    <name type="scientific">Acrocarpospora macrocephala</name>
    <dbReference type="NCBI Taxonomy" id="150177"/>
    <lineage>
        <taxon>Bacteria</taxon>
        <taxon>Bacillati</taxon>
        <taxon>Actinomycetota</taxon>
        <taxon>Actinomycetes</taxon>
        <taxon>Streptosporangiales</taxon>
        <taxon>Streptosporangiaceae</taxon>
        <taxon>Acrocarpospora</taxon>
    </lineage>
</organism>
<keyword evidence="3" id="KW-1185">Reference proteome</keyword>
<dbReference type="EMBL" id="BLAE01000024">
    <property type="protein sequence ID" value="GES10838.1"/>
    <property type="molecule type" value="Genomic_DNA"/>
</dbReference>
<evidence type="ECO:0000313" key="2">
    <source>
        <dbReference type="EMBL" id="GES10838.1"/>
    </source>
</evidence>
<name>A0A5M3WXG9_9ACTN</name>
<proteinExistence type="predicted"/>
<dbReference type="RefSeq" id="WP_155356236.1">
    <property type="nucleotide sequence ID" value="NZ_BAAAHL010000014.1"/>
</dbReference>
<gene>
    <name evidence="2" type="ORF">Amac_044350</name>
</gene>
<evidence type="ECO:0000313" key="3">
    <source>
        <dbReference type="Proteomes" id="UP000331127"/>
    </source>
</evidence>
<feature type="domain" description="DUF4387" evidence="1">
    <location>
        <begin position="16"/>
        <end position="109"/>
    </location>
</feature>
<dbReference type="Proteomes" id="UP000331127">
    <property type="component" value="Unassembled WGS sequence"/>
</dbReference>
<dbReference type="OrthoDB" id="3296885at2"/>
<dbReference type="Pfam" id="PF14330">
    <property type="entry name" value="DUF4387"/>
    <property type="match status" value="1"/>
</dbReference>
<reference evidence="2 3" key="1">
    <citation type="submission" date="2019-10" db="EMBL/GenBank/DDBJ databases">
        <title>Whole genome shotgun sequence of Acrocarpospora macrocephala NBRC 16266.</title>
        <authorList>
            <person name="Ichikawa N."/>
            <person name="Kimura A."/>
            <person name="Kitahashi Y."/>
            <person name="Komaki H."/>
            <person name="Oguchi A."/>
        </authorList>
    </citation>
    <scope>NUCLEOTIDE SEQUENCE [LARGE SCALE GENOMIC DNA]</scope>
    <source>
        <strain evidence="2 3">NBRC 16266</strain>
    </source>
</reference>
<protein>
    <recommendedName>
        <fullName evidence="1">DUF4387 domain-containing protein</fullName>
    </recommendedName>
</protein>
<dbReference type="InterPro" id="IPR025496">
    <property type="entry name" value="DUF4387"/>
</dbReference>
<sequence>MADSTAPPVAPPSTVGDLALEVRSKNAGPFWVTMELFMRDADGYRIVADEAFLNERVIADLYRVDAGTIQVFRIPSLNVVKISFPRPVSQGSLRDRDMHAGQHHVPLAVLRVPATTPGVSRG</sequence>
<accession>A0A5M3WXG9</accession>
<dbReference type="AlphaFoldDB" id="A0A5M3WXG9"/>
<comment type="caution">
    <text evidence="2">The sequence shown here is derived from an EMBL/GenBank/DDBJ whole genome shotgun (WGS) entry which is preliminary data.</text>
</comment>